<dbReference type="InterPro" id="IPR008274">
    <property type="entry name" value="AldOxase/xan_DH_MoCoBD1"/>
</dbReference>
<organism evidence="4 7">
    <name type="scientific">Streptomyces radicis</name>
    <dbReference type="NCBI Taxonomy" id="1750517"/>
    <lineage>
        <taxon>Bacteria</taxon>
        <taxon>Bacillati</taxon>
        <taxon>Actinomycetota</taxon>
        <taxon>Actinomycetes</taxon>
        <taxon>Kitasatosporales</taxon>
        <taxon>Streptomycetaceae</taxon>
        <taxon>Streptomyces</taxon>
    </lineage>
</organism>
<keyword evidence="1" id="KW-0500">Molybdenum</keyword>
<reference evidence="6 7" key="1">
    <citation type="submission" date="2018-09" db="EMBL/GenBank/DDBJ databases">
        <title>Streptomyces sp. nov. DS1-2, an endophytic actinomycete isolated from roots of Dendrobium scabrilingue.</title>
        <authorList>
            <person name="Kuncharoen N."/>
            <person name="Kudo T."/>
            <person name="Ohkuma M."/>
            <person name="Yuki M."/>
            <person name="Tanasupawat S."/>
        </authorList>
    </citation>
    <scope>NUCLEOTIDE SEQUENCE [LARGE SCALE GENOMIC DNA]</scope>
    <source>
        <strain evidence="4 7">AZ1-7</strain>
        <strain evidence="5 6">DS1-2</strain>
    </source>
</reference>
<dbReference type="GO" id="GO:0016491">
    <property type="term" value="F:oxidoreductase activity"/>
    <property type="evidence" value="ECO:0007669"/>
    <property type="project" value="UniProtKB-KW"/>
</dbReference>
<name>A0A3A9VTM7_9ACTN</name>
<dbReference type="EMBL" id="RBDX01000038">
    <property type="protein sequence ID" value="RKN04238.1"/>
    <property type="molecule type" value="Genomic_DNA"/>
</dbReference>
<dbReference type="Proteomes" id="UP000268652">
    <property type="component" value="Unassembled WGS sequence"/>
</dbReference>
<keyword evidence="2" id="KW-0560">Oxidoreductase</keyword>
<dbReference type="SUPFAM" id="SSF54665">
    <property type="entry name" value="CO dehydrogenase molybdoprotein N-domain-like"/>
    <property type="match status" value="1"/>
</dbReference>
<protein>
    <submittedName>
        <fullName evidence="4">Xanthine dehydrogenase family protein molybdopterin-binding subunit</fullName>
    </submittedName>
</protein>
<comment type="caution">
    <text evidence="4">The sequence shown here is derived from an EMBL/GenBank/DDBJ whole genome shotgun (WGS) entry which is preliminary data.</text>
</comment>
<dbReference type="RefSeq" id="WP_120700175.1">
    <property type="nucleotide sequence ID" value="NZ_RBDX01000038.1"/>
</dbReference>
<dbReference type="Pfam" id="PF20256">
    <property type="entry name" value="MoCoBD_2"/>
    <property type="match status" value="1"/>
</dbReference>
<dbReference type="SUPFAM" id="SSF56003">
    <property type="entry name" value="Molybdenum cofactor-binding domain"/>
    <property type="match status" value="1"/>
</dbReference>
<dbReference type="PANTHER" id="PTHR11908:SF132">
    <property type="entry name" value="ALDEHYDE OXIDASE 1-RELATED"/>
    <property type="match status" value="1"/>
</dbReference>
<dbReference type="SMART" id="SM01008">
    <property type="entry name" value="Ald_Xan_dh_C"/>
    <property type="match status" value="1"/>
</dbReference>
<dbReference type="InterPro" id="IPR036856">
    <property type="entry name" value="Ald_Oxase/Xan_DH_a/b_sf"/>
</dbReference>
<sequence length="726" mass="76424">MSQLIGRPVARVEARAKVTGAARYAADAQVAGAAHGFLALSTVARGVITGIDVRAARAVPGVLAVLTHETMPRLRAPDASTGYFKGFVPLQDDVIHHAGQPVALVVAETLEQAKEAAGLVRATYDAEPPRVVMADAMDEAYVPPPGFDGPNDLTRGDVDEGWAEAEASVDVTCTTVMQHHNAMEPSVTLAAWDGDRLTVHESTQGVTGTQQSLAHAFDVPTADVRVISPYVGGAFGAKTTWPHALLTAAAARHVGRPVKLVLSRAQSYTSHGHRPETHQRVRLGARRDGRLTVAEHVTTEQMSRTEEAVYSPNAGTRVHYAIPHLRSVQRLVRLDLPTGIFARSPETTTLHALECALDELSLAVGMDPVELRLRNAATEHPETGEPVNWHQARCLNRGAELFGWADRDPTPRSMRDGGLLVGWGVASASHVAGGIPGGGGARATLSADGTALVQCGTQDIGTGTYTALSQVSADRLGMPLTSIRFELGDSDLPSAPVSAGSATLQATVPSVAAACGAARDTVVRLAVDDPESPLHGRDPERIATAEGHLFVRDDPERRDSYAAVVGRHGSPVVVHGQPGNTTALRSTGAVFVEVTVHPRLGTVRVRRVVGVFDAGRILNHRTTRSQAIGGIIWSIGIALTEHTLVDAASGRVVTPNLSGYLVPVNADVPDMVVEFVDEPDPASPALGARGFGETPSTGASAAIANAVHHATGRRVRDLPLGLDRLL</sequence>
<feature type="domain" description="Aldehyde oxidase/xanthine dehydrogenase a/b hammerhead" evidence="3">
    <location>
        <begin position="19"/>
        <end position="128"/>
    </location>
</feature>
<dbReference type="InterPro" id="IPR016208">
    <property type="entry name" value="Ald_Oxase/xanthine_DH-like"/>
</dbReference>
<dbReference type="OrthoDB" id="8428274at2"/>
<dbReference type="GO" id="GO:0005506">
    <property type="term" value="F:iron ion binding"/>
    <property type="evidence" value="ECO:0007669"/>
    <property type="project" value="InterPro"/>
</dbReference>
<evidence type="ECO:0000256" key="1">
    <source>
        <dbReference type="ARBA" id="ARBA00022505"/>
    </source>
</evidence>
<dbReference type="Pfam" id="PF02738">
    <property type="entry name" value="MoCoBD_1"/>
    <property type="match status" value="1"/>
</dbReference>
<dbReference type="InterPro" id="IPR046867">
    <property type="entry name" value="AldOxase/xan_DH_MoCoBD2"/>
</dbReference>
<evidence type="ECO:0000256" key="2">
    <source>
        <dbReference type="ARBA" id="ARBA00023002"/>
    </source>
</evidence>
<dbReference type="Gene3D" id="3.90.1170.50">
    <property type="entry name" value="Aldehyde oxidase/xanthine dehydrogenase, a/b hammerhead"/>
    <property type="match status" value="1"/>
</dbReference>
<evidence type="ECO:0000313" key="6">
    <source>
        <dbReference type="Proteomes" id="UP000268652"/>
    </source>
</evidence>
<dbReference type="Gene3D" id="3.30.365.10">
    <property type="entry name" value="Aldehyde oxidase/xanthine dehydrogenase, molybdopterin binding domain"/>
    <property type="match status" value="4"/>
</dbReference>
<proteinExistence type="predicted"/>
<dbReference type="AlphaFoldDB" id="A0A3A9VTM7"/>
<evidence type="ECO:0000313" key="5">
    <source>
        <dbReference type="EMBL" id="RKN14756.1"/>
    </source>
</evidence>
<keyword evidence="6" id="KW-1185">Reference proteome</keyword>
<dbReference type="InterPro" id="IPR037165">
    <property type="entry name" value="AldOxase/xan_DH_Mopterin-bd_sf"/>
</dbReference>
<dbReference type="InterPro" id="IPR000674">
    <property type="entry name" value="Ald_Oxase/Xan_DH_a/b"/>
</dbReference>
<dbReference type="PANTHER" id="PTHR11908">
    <property type="entry name" value="XANTHINE DEHYDROGENASE"/>
    <property type="match status" value="1"/>
</dbReference>
<dbReference type="Pfam" id="PF01315">
    <property type="entry name" value="Ald_Xan_dh_C"/>
    <property type="match status" value="1"/>
</dbReference>
<evidence type="ECO:0000313" key="7">
    <source>
        <dbReference type="Proteomes" id="UP000275024"/>
    </source>
</evidence>
<evidence type="ECO:0000259" key="3">
    <source>
        <dbReference type="SMART" id="SM01008"/>
    </source>
</evidence>
<dbReference type="Proteomes" id="UP000275024">
    <property type="component" value="Unassembled WGS sequence"/>
</dbReference>
<dbReference type="EMBL" id="RBDY01000037">
    <property type="protein sequence ID" value="RKN14756.1"/>
    <property type="molecule type" value="Genomic_DNA"/>
</dbReference>
<accession>A0A3A9VTM7</accession>
<gene>
    <name evidence="5" type="ORF">D7318_28785</name>
    <name evidence="4" type="ORF">D7319_29025</name>
</gene>
<evidence type="ECO:0000313" key="4">
    <source>
        <dbReference type="EMBL" id="RKN04238.1"/>
    </source>
</evidence>